<proteinExistence type="inferred from homology"/>
<dbReference type="GO" id="GO:0046872">
    <property type="term" value="F:metal ion binding"/>
    <property type="evidence" value="ECO:0007669"/>
    <property type="project" value="UniProtKB-KW"/>
</dbReference>
<dbReference type="SUPFAM" id="SSF51556">
    <property type="entry name" value="Metallo-dependent hydrolases"/>
    <property type="match status" value="1"/>
</dbReference>
<keyword evidence="5" id="KW-0175">Coiled coil</keyword>
<evidence type="ECO:0000256" key="3">
    <source>
        <dbReference type="ARBA" id="ARBA00022801"/>
    </source>
</evidence>
<comment type="similarity">
    <text evidence="1">Belongs to the metallo-dependent hydrolases superfamily. NagA family.</text>
</comment>
<keyword evidence="4" id="KW-0119">Carbohydrate metabolism</keyword>
<dbReference type="AlphaFoldDB" id="A0A1W1BP37"/>
<keyword evidence="3 7" id="KW-0378">Hydrolase</keyword>
<dbReference type="Gene3D" id="3.20.20.140">
    <property type="entry name" value="Metal-dependent hydrolases"/>
    <property type="match status" value="1"/>
</dbReference>
<dbReference type="PANTHER" id="PTHR11113">
    <property type="entry name" value="N-ACETYLGLUCOSAMINE-6-PHOSPHATE DEACETYLASE"/>
    <property type="match status" value="1"/>
</dbReference>
<dbReference type="CDD" id="cd00854">
    <property type="entry name" value="NagA"/>
    <property type="match status" value="1"/>
</dbReference>
<dbReference type="NCBIfam" id="TIGR00221">
    <property type="entry name" value="nagA"/>
    <property type="match status" value="1"/>
</dbReference>
<organism evidence="7">
    <name type="scientific">hydrothermal vent metagenome</name>
    <dbReference type="NCBI Taxonomy" id="652676"/>
    <lineage>
        <taxon>unclassified sequences</taxon>
        <taxon>metagenomes</taxon>
        <taxon>ecological metagenomes</taxon>
    </lineage>
</organism>
<dbReference type="InterPro" id="IPR011059">
    <property type="entry name" value="Metal-dep_hydrolase_composite"/>
</dbReference>
<dbReference type="FunFam" id="3.20.20.140:FF:000004">
    <property type="entry name" value="N-acetylglucosamine-6-phosphate deacetylase"/>
    <property type="match status" value="1"/>
</dbReference>
<evidence type="ECO:0000256" key="5">
    <source>
        <dbReference type="SAM" id="Coils"/>
    </source>
</evidence>
<evidence type="ECO:0000313" key="7">
    <source>
        <dbReference type="EMBL" id="SFV55340.1"/>
    </source>
</evidence>
<evidence type="ECO:0000259" key="6">
    <source>
        <dbReference type="Pfam" id="PF01979"/>
    </source>
</evidence>
<feature type="domain" description="Amidohydrolase-related" evidence="6">
    <location>
        <begin position="47"/>
        <end position="370"/>
    </location>
</feature>
<dbReference type="PANTHER" id="PTHR11113:SF14">
    <property type="entry name" value="N-ACETYLGLUCOSAMINE-6-PHOSPHATE DEACETYLASE"/>
    <property type="match status" value="1"/>
</dbReference>
<name>A0A1W1BP37_9ZZZZ</name>
<dbReference type="GO" id="GO:0006046">
    <property type="term" value="P:N-acetylglucosamine catabolic process"/>
    <property type="evidence" value="ECO:0007669"/>
    <property type="project" value="TreeGrafter"/>
</dbReference>
<dbReference type="Pfam" id="PF01979">
    <property type="entry name" value="Amidohydro_1"/>
    <property type="match status" value="1"/>
</dbReference>
<dbReference type="InterPro" id="IPR003764">
    <property type="entry name" value="GlcNAc_6-P_deAcase"/>
</dbReference>
<gene>
    <name evidence="7" type="ORF">MNB_SV-12-1445</name>
</gene>
<feature type="coiled-coil region" evidence="5">
    <location>
        <begin position="93"/>
        <end position="120"/>
    </location>
</feature>
<keyword evidence="2" id="KW-0479">Metal-binding</keyword>
<evidence type="ECO:0000256" key="2">
    <source>
        <dbReference type="ARBA" id="ARBA00022723"/>
    </source>
</evidence>
<dbReference type="PIRSF" id="PIRSF038994">
    <property type="entry name" value="NagA"/>
    <property type="match status" value="1"/>
</dbReference>
<sequence length="382" mass="42426">MKAIINAKIIDNKEIIEGSYLLFDKKIVEITKKLPPNIETIDANGAYLSAGFIDIHIHGSAGADVMDATPEALNSISNSILETGTTSFLATTMTMSNEDIESALANIKKYRDEVEGAKILGIHLEGPFLNPTKCGAQNPQYIQLPNFELIEPYIDTIKMITLAPEMDSADKFIEHLQINYPHILLSIGHSDASFEETKESFRRGVSHATHLFNAMNPLHHREAGIVGAVLDSDEVSCEIIADNIHIHPLFYNLLFKLKKEQLILVTDAIRAGCMRSGEYSLGGQNVIVRDGEARLESGQLAGSVLKLNEALRNFYKHSEVSLPELIEMVTQIPARKLGLDMGELREGYSADLVLFDGKFNILKTFIDGDLRYNNKKLKKEKS</sequence>
<dbReference type="EMBL" id="FPHE01000061">
    <property type="protein sequence ID" value="SFV55340.1"/>
    <property type="molecule type" value="Genomic_DNA"/>
</dbReference>
<dbReference type="GO" id="GO:0008448">
    <property type="term" value="F:N-acetylglucosamine-6-phosphate deacetylase activity"/>
    <property type="evidence" value="ECO:0007669"/>
    <property type="project" value="UniProtKB-EC"/>
</dbReference>
<dbReference type="SUPFAM" id="SSF51338">
    <property type="entry name" value="Composite domain of metallo-dependent hydrolases"/>
    <property type="match status" value="1"/>
</dbReference>
<evidence type="ECO:0000256" key="4">
    <source>
        <dbReference type="ARBA" id="ARBA00023277"/>
    </source>
</evidence>
<dbReference type="InterPro" id="IPR006680">
    <property type="entry name" value="Amidohydro-rel"/>
</dbReference>
<evidence type="ECO:0000256" key="1">
    <source>
        <dbReference type="ARBA" id="ARBA00010716"/>
    </source>
</evidence>
<reference evidence="7" key="1">
    <citation type="submission" date="2016-10" db="EMBL/GenBank/DDBJ databases">
        <authorList>
            <person name="de Groot N.N."/>
        </authorList>
    </citation>
    <scope>NUCLEOTIDE SEQUENCE</scope>
</reference>
<dbReference type="InterPro" id="IPR032466">
    <property type="entry name" value="Metal_Hydrolase"/>
</dbReference>
<dbReference type="Gene3D" id="2.30.40.10">
    <property type="entry name" value="Urease, subunit C, domain 1"/>
    <property type="match status" value="1"/>
</dbReference>
<accession>A0A1W1BP37</accession>
<dbReference type="EC" id="3.5.1.25" evidence="7"/>
<protein>
    <submittedName>
        <fullName evidence="7">N-acetylglucosamine-6-phosphate deacetylase</fullName>
        <ecNumber evidence="7">3.5.1.25</ecNumber>
    </submittedName>
</protein>